<dbReference type="SUPFAM" id="SSF111369">
    <property type="entry name" value="HlyD-like secretion proteins"/>
    <property type="match status" value="2"/>
</dbReference>
<proteinExistence type="predicted"/>
<keyword evidence="4" id="KW-1133">Transmembrane helix</keyword>
<dbReference type="GO" id="GO:0055085">
    <property type="term" value="P:transmembrane transport"/>
    <property type="evidence" value="ECO:0007669"/>
    <property type="project" value="InterPro"/>
</dbReference>
<reference evidence="9" key="1">
    <citation type="submission" date="2016-10" db="EMBL/GenBank/DDBJ databases">
        <authorList>
            <person name="Varghese N."/>
            <person name="Submissions S."/>
        </authorList>
    </citation>
    <scope>NUCLEOTIDE SEQUENCE [LARGE SCALE GENOMIC DNA]</scope>
    <source>
        <strain evidence="9">DSM 13327</strain>
    </source>
</reference>
<keyword evidence="4" id="KW-0812">Transmembrane</keyword>
<organism evidence="8 9">
    <name type="scientific">Pelosinus propionicus DSM 13327</name>
    <dbReference type="NCBI Taxonomy" id="1123291"/>
    <lineage>
        <taxon>Bacteria</taxon>
        <taxon>Bacillati</taxon>
        <taxon>Bacillota</taxon>
        <taxon>Negativicutes</taxon>
        <taxon>Selenomonadales</taxon>
        <taxon>Sporomusaceae</taxon>
        <taxon>Pelosinus</taxon>
    </lineage>
</organism>
<protein>
    <submittedName>
        <fullName evidence="8">Membrane fusion protein, multidrug efflux system</fullName>
    </submittedName>
</protein>
<dbReference type="OrthoDB" id="9811754at2"/>
<evidence type="ECO:0000256" key="4">
    <source>
        <dbReference type="SAM" id="Phobius"/>
    </source>
</evidence>
<feature type="domain" description="YknX-like beta-barrel" evidence="7">
    <location>
        <begin position="249"/>
        <end position="336"/>
    </location>
</feature>
<dbReference type="STRING" id="1123291.SAMN04490355_10682"/>
<dbReference type="Pfam" id="PF25881">
    <property type="entry name" value="HH_YBHG"/>
    <property type="match status" value="1"/>
</dbReference>
<feature type="transmembrane region" description="Helical" evidence="4">
    <location>
        <begin position="12"/>
        <end position="33"/>
    </location>
</feature>
<dbReference type="Pfam" id="PF00364">
    <property type="entry name" value="Biotin_lipoyl"/>
    <property type="match status" value="1"/>
</dbReference>
<evidence type="ECO:0000256" key="1">
    <source>
        <dbReference type="ARBA" id="ARBA00004196"/>
    </source>
</evidence>
<accession>A0A1I4PNP3</accession>
<dbReference type="EMBL" id="FOTS01000068">
    <property type="protein sequence ID" value="SFM29226.1"/>
    <property type="molecule type" value="Genomic_DNA"/>
</dbReference>
<feature type="domain" description="YbhG-like alpha-helical hairpin" evidence="6">
    <location>
        <begin position="82"/>
        <end position="210"/>
    </location>
</feature>
<evidence type="ECO:0000259" key="7">
    <source>
        <dbReference type="Pfam" id="PF25990"/>
    </source>
</evidence>
<feature type="domain" description="Lipoyl-binding" evidence="5">
    <location>
        <begin position="51"/>
        <end position="81"/>
    </location>
</feature>
<dbReference type="InterPro" id="IPR050465">
    <property type="entry name" value="UPF0194_transport"/>
</dbReference>
<dbReference type="InterPro" id="IPR059052">
    <property type="entry name" value="HH_YbhG-like"/>
</dbReference>
<gene>
    <name evidence="8" type="ORF">SAMN04490355_10682</name>
</gene>
<dbReference type="AlphaFoldDB" id="A0A1I4PNP3"/>
<dbReference type="Pfam" id="PF25990">
    <property type="entry name" value="Beta-barrel_YknX"/>
    <property type="match status" value="1"/>
</dbReference>
<name>A0A1I4PNP3_9FIRM</name>
<evidence type="ECO:0000313" key="9">
    <source>
        <dbReference type="Proteomes" id="UP000199520"/>
    </source>
</evidence>
<dbReference type="InterPro" id="IPR058636">
    <property type="entry name" value="Beta-barrel_YknX"/>
</dbReference>
<keyword evidence="4" id="KW-0472">Membrane</keyword>
<dbReference type="GO" id="GO:0030313">
    <property type="term" value="C:cell envelope"/>
    <property type="evidence" value="ECO:0007669"/>
    <property type="project" value="UniProtKB-SubCell"/>
</dbReference>
<dbReference type="Gene3D" id="1.10.287.470">
    <property type="entry name" value="Helix hairpin bin"/>
    <property type="match status" value="2"/>
</dbReference>
<sequence>MSQANSKLSNRSMIIIISLLVGILVIGGVWWWIRSGRIVSTDDARVKGTIVAVSAKVSGRVEKVLVKEGDSIQTGQVIATLEKEEFEAQVEQAKANLEMTKAKLAAVIAGNRHQEVAAANAAASQAVANLNNVQKNYERAEALYHQGAISIQQLETAKTASDVAQAQYAAAKEQYSLSAEGSRPEDIQVAQAQVRQAQAALNNLELQLANATVKAPVSGVVALKSVEDGEVISAGQQLFSITNLADVWINANIEETYIGRIKVDQPVEFTIDAFPGKKFIGHVIEVGPATGSQFSLLSTENSSSNFTKVTQRLPIKIQADESDYILKPGMSAIVSISTK</sequence>
<evidence type="ECO:0000313" key="8">
    <source>
        <dbReference type="EMBL" id="SFM29226.1"/>
    </source>
</evidence>
<evidence type="ECO:0000256" key="2">
    <source>
        <dbReference type="ARBA" id="ARBA00023054"/>
    </source>
</evidence>
<dbReference type="InterPro" id="IPR000089">
    <property type="entry name" value="Biotin_lipoyl"/>
</dbReference>
<dbReference type="PANTHER" id="PTHR32347">
    <property type="entry name" value="EFFLUX SYSTEM COMPONENT YKNX-RELATED"/>
    <property type="match status" value="1"/>
</dbReference>
<evidence type="ECO:0000259" key="5">
    <source>
        <dbReference type="Pfam" id="PF00364"/>
    </source>
</evidence>
<keyword evidence="9" id="KW-1185">Reference proteome</keyword>
<dbReference type="Gene3D" id="2.40.30.170">
    <property type="match status" value="1"/>
</dbReference>
<keyword evidence="2 3" id="KW-0175">Coiled coil</keyword>
<dbReference type="Gene3D" id="2.40.50.100">
    <property type="match status" value="1"/>
</dbReference>
<feature type="coiled-coil region" evidence="3">
    <location>
        <begin position="76"/>
        <end position="214"/>
    </location>
</feature>
<evidence type="ECO:0000256" key="3">
    <source>
        <dbReference type="SAM" id="Coils"/>
    </source>
</evidence>
<evidence type="ECO:0000259" key="6">
    <source>
        <dbReference type="Pfam" id="PF25881"/>
    </source>
</evidence>
<comment type="subcellular location">
    <subcellularLocation>
        <location evidence="1">Cell envelope</location>
    </subcellularLocation>
</comment>
<dbReference type="Proteomes" id="UP000199520">
    <property type="component" value="Unassembled WGS sequence"/>
</dbReference>